<dbReference type="Gene3D" id="3.10.450.530">
    <property type="entry name" value="Ribonuclease toxin, BrnT, of type II toxin-antitoxin system"/>
    <property type="match status" value="1"/>
</dbReference>
<dbReference type="InterPro" id="IPR007460">
    <property type="entry name" value="BrnT_toxin"/>
</dbReference>
<dbReference type="RefSeq" id="WP_324697581.1">
    <property type="nucleotide sequence ID" value="NZ_JAYMYJ010000145.1"/>
</dbReference>
<evidence type="ECO:0000313" key="1">
    <source>
        <dbReference type="EMBL" id="MEB4592986.1"/>
    </source>
</evidence>
<gene>
    <name evidence="1" type="ORF">VSS37_18545</name>
</gene>
<dbReference type="Pfam" id="PF04365">
    <property type="entry name" value="BrnT_toxin"/>
    <property type="match status" value="1"/>
</dbReference>
<sequence length="91" mass="10346">MDFEWDDNKAAANGRKHGVSFAEAQTIFADPLEITIPDPDHSEGEFRFLSIGRSDQGNLLVVSYTERADALIRLISARHATRQERKQYEQP</sequence>
<dbReference type="EMBL" id="JAYMYJ010000145">
    <property type="protein sequence ID" value="MEB4592986.1"/>
    <property type="molecule type" value="Genomic_DNA"/>
</dbReference>
<keyword evidence="2" id="KW-1185">Reference proteome</keyword>
<evidence type="ECO:0000313" key="2">
    <source>
        <dbReference type="Proteomes" id="UP001308005"/>
    </source>
</evidence>
<comment type="caution">
    <text evidence="1">The sequence shown here is derived from an EMBL/GenBank/DDBJ whole genome shotgun (WGS) entry which is preliminary data.</text>
</comment>
<organism evidence="1 2">
    <name type="scientific">Candidatus Thiothrix phosphatis</name>
    <dbReference type="NCBI Taxonomy" id="3112415"/>
    <lineage>
        <taxon>Bacteria</taxon>
        <taxon>Pseudomonadati</taxon>
        <taxon>Pseudomonadota</taxon>
        <taxon>Gammaproteobacteria</taxon>
        <taxon>Thiotrichales</taxon>
        <taxon>Thiotrichaceae</taxon>
        <taxon>Thiothrix</taxon>
    </lineage>
</organism>
<dbReference type="InterPro" id="IPR038573">
    <property type="entry name" value="BrnT_sf"/>
</dbReference>
<reference evidence="2" key="1">
    <citation type="submission" date="2023-07" db="EMBL/GenBank/DDBJ databases">
        <title>The carbon used by Thiothrix.</title>
        <authorList>
            <person name="Chen L."/>
        </authorList>
    </citation>
    <scope>NUCLEOTIDE SEQUENCE [LARGE SCALE GENOMIC DNA]</scope>
</reference>
<reference evidence="1 2" key="2">
    <citation type="submission" date="2024-01" db="EMBL/GenBank/DDBJ databases">
        <authorList>
            <person name="Xie X."/>
        </authorList>
    </citation>
    <scope>NUCLEOTIDE SEQUENCE [LARGE SCALE GENOMIC DNA]</scope>
    <source>
        <strain evidence="1">SCUT-1</strain>
    </source>
</reference>
<dbReference type="Proteomes" id="UP001308005">
    <property type="component" value="Unassembled WGS sequence"/>
</dbReference>
<name>A0ABU6D2H2_9GAMM</name>
<accession>A0ABU6D2H2</accession>
<protein>
    <submittedName>
        <fullName evidence="1">BrnT family toxin</fullName>
    </submittedName>
</protein>
<proteinExistence type="predicted"/>